<comment type="caution">
    <text evidence="3">The sequence shown here is derived from an EMBL/GenBank/DDBJ whole genome shotgun (WGS) entry which is preliminary data.</text>
</comment>
<evidence type="ECO:0000256" key="1">
    <source>
        <dbReference type="SAM" id="MobiDB-lite"/>
    </source>
</evidence>
<evidence type="ECO:0000313" key="4">
    <source>
        <dbReference type="Proteomes" id="UP001499851"/>
    </source>
</evidence>
<feature type="region of interest" description="Disordered" evidence="1">
    <location>
        <begin position="1"/>
        <end position="23"/>
    </location>
</feature>
<name>A0ABP4SGU4_9ACTN</name>
<proteinExistence type="predicted"/>
<feature type="transmembrane region" description="Helical" evidence="2">
    <location>
        <begin position="29"/>
        <end position="52"/>
    </location>
</feature>
<keyword evidence="2" id="KW-0472">Membrane</keyword>
<dbReference type="Proteomes" id="UP001499851">
    <property type="component" value="Unassembled WGS sequence"/>
</dbReference>
<accession>A0ABP4SGU4</accession>
<protein>
    <submittedName>
        <fullName evidence="3">Uncharacterized protein</fullName>
    </submittedName>
</protein>
<organism evidence="3 4">
    <name type="scientific">Glycomyces endophyticus</name>
    <dbReference type="NCBI Taxonomy" id="480996"/>
    <lineage>
        <taxon>Bacteria</taxon>
        <taxon>Bacillati</taxon>
        <taxon>Actinomycetota</taxon>
        <taxon>Actinomycetes</taxon>
        <taxon>Glycomycetales</taxon>
        <taxon>Glycomycetaceae</taxon>
        <taxon>Glycomyces</taxon>
    </lineage>
</organism>
<gene>
    <name evidence="3" type="ORF">GCM10009830_17490</name>
</gene>
<reference evidence="4" key="1">
    <citation type="journal article" date="2019" name="Int. J. Syst. Evol. Microbiol.">
        <title>The Global Catalogue of Microorganisms (GCM) 10K type strain sequencing project: providing services to taxonomists for standard genome sequencing and annotation.</title>
        <authorList>
            <consortium name="The Broad Institute Genomics Platform"/>
            <consortium name="The Broad Institute Genome Sequencing Center for Infectious Disease"/>
            <person name="Wu L."/>
            <person name="Ma J."/>
        </authorList>
    </citation>
    <scope>NUCLEOTIDE SEQUENCE [LARGE SCALE GENOMIC DNA]</scope>
    <source>
        <strain evidence="4">JCM 16001</strain>
    </source>
</reference>
<feature type="transmembrane region" description="Helical" evidence="2">
    <location>
        <begin position="101"/>
        <end position="121"/>
    </location>
</feature>
<keyword evidence="2" id="KW-0812">Transmembrane</keyword>
<keyword evidence="4" id="KW-1185">Reference proteome</keyword>
<evidence type="ECO:0000313" key="3">
    <source>
        <dbReference type="EMBL" id="GAA1671859.1"/>
    </source>
</evidence>
<keyword evidence="2" id="KW-1133">Transmembrane helix</keyword>
<dbReference type="EMBL" id="BAAAQF010000005">
    <property type="protein sequence ID" value="GAA1671859.1"/>
    <property type="molecule type" value="Genomic_DNA"/>
</dbReference>
<sequence>MRNASYGPDGRFAGPGGPRRRGRLSLPDSPLVAGITAAVTLALAAVLFLAALPGEERVLYYEGEQVAPSALCETEDEAGETVLGACAELGEWETRETGWGVVQLVIAGVLAAGGAVVAFGIPKQLRERREEELRDLERLTDEDHRRL</sequence>
<evidence type="ECO:0000256" key="2">
    <source>
        <dbReference type="SAM" id="Phobius"/>
    </source>
</evidence>